<protein>
    <submittedName>
        <fullName evidence="1">Uncharacterized protein</fullName>
    </submittedName>
</protein>
<sequence>MSCDWCARGADQAEFRADKRTRTGLARRCEDCRSGRPPVSLDYAYLIARALSDQDRRHLWELIRPVEADDRFARTVRDIEDQGGTDFRMVIA</sequence>
<comment type="caution">
    <text evidence="1">The sequence shown here is derived from an EMBL/GenBank/DDBJ whole genome shotgun (WGS) entry which is preliminary data.</text>
</comment>
<organism evidence="1 2">
    <name type="scientific">Pseudonocardia parietis</name>
    <dbReference type="NCBI Taxonomy" id="570936"/>
    <lineage>
        <taxon>Bacteria</taxon>
        <taxon>Bacillati</taxon>
        <taxon>Actinomycetota</taxon>
        <taxon>Actinomycetes</taxon>
        <taxon>Pseudonocardiales</taxon>
        <taxon>Pseudonocardiaceae</taxon>
        <taxon>Pseudonocardia</taxon>
    </lineage>
</organism>
<keyword evidence="2" id="KW-1185">Reference proteome</keyword>
<dbReference type="Proteomes" id="UP001519295">
    <property type="component" value="Unassembled WGS sequence"/>
</dbReference>
<reference evidence="1 2" key="1">
    <citation type="submission" date="2021-03" db="EMBL/GenBank/DDBJ databases">
        <title>Sequencing the genomes of 1000 actinobacteria strains.</title>
        <authorList>
            <person name="Klenk H.-P."/>
        </authorList>
    </citation>
    <scope>NUCLEOTIDE SEQUENCE [LARGE SCALE GENOMIC DNA]</scope>
    <source>
        <strain evidence="1 2">DSM 45256</strain>
    </source>
</reference>
<proteinExistence type="predicted"/>
<gene>
    <name evidence="1" type="ORF">JOF36_000764</name>
</gene>
<accession>A0ABS4VMB7</accession>
<dbReference type="EMBL" id="JAGINU010000001">
    <property type="protein sequence ID" value="MBP2365068.1"/>
    <property type="molecule type" value="Genomic_DNA"/>
</dbReference>
<evidence type="ECO:0000313" key="2">
    <source>
        <dbReference type="Proteomes" id="UP001519295"/>
    </source>
</evidence>
<name>A0ABS4VMB7_9PSEU</name>
<evidence type="ECO:0000313" key="1">
    <source>
        <dbReference type="EMBL" id="MBP2365068.1"/>
    </source>
</evidence>